<dbReference type="Proteomes" id="UP000183994">
    <property type="component" value="Unassembled WGS sequence"/>
</dbReference>
<evidence type="ECO:0000256" key="6">
    <source>
        <dbReference type="ARBA" id="ARBA00023239"/>
    </source>
</evidence>
<reference evidence="10" key="1">
    <citation type="submission" date="2016-11" db="EMBL/GenBank/DDBJ databases">
        <authorList>
            <person name="Varghese N."/>
            <person name="Submissions S."/>
        </authorList>
    </citation>
    <scope>NUCLEOTIDE SEQUENCE [LARGE SCALE GENOMIC DNA]</scope>
    <source>
        <strain evidence="10">DSM 16219</strain>
    </source>
</reference>
<name>A0A1M6VQI1_9BACT</name>
<dbReference type="PANTHER" id="PTHR11808">
    <property type="entry name" value="TRANS-SULFURATION ENZYME FAMILY MEMBER"/>
    <property type="match status" value="1"/>
</dbReference>
<dbReference type="InterPro" id="IPR000277">
    <property type="entry name" value="Cys/Met-Metab_PyrdxlP-dep_enz"/>
</dbReference>
<dbReference type="PANTHER" id="PTHR11808:SF50">
    <property type="entry name" value="CYSTATHIONINE BETA-LYASE"/>
    <property type="match status" value="1"/>
</dbReference>
<evidence type="ECO:0000313" key="10">
    <source>
        <dbReference type="Proteomes" id="UP000183994"/>
    </source>
</evidence>
<evidence type="ECO:0000256" key="7">
    <source>
        <dbReference type="PIRSR" id="PIRSR001434-2"/>
    </source>
</evidence>
<evidence type="ECO:0000256" key="8">
    <source>
        <dbReference type="RuleBase" id="RU362118"/>
    </source>
</evidence>
<evidence type="ECO:0000256" key="4">
    <source>
        <dbReference type="ARBA" id="ARBA00022898"/>
    </source>
</evidence>
<dbReference type="GO" id="GO:0019346">
    <property type="term" value="P:transsulfuration"/>
    <property type="evidence" value="ECO:0007669"/>
    <property type="project" value="InterPro"/>
</dbReference>
<dbReference type="EMBL" id="FQZU01000035">
    <property type="protein sequence ID" value="SHK83817.1"/>
    <property type="molecule type" value="Genomic_DNA"/>
</dbReference>
<dbReference type="GO" id="GO:0009086">
    <property type="term" value="P:methionine biosynthetic process"/>
    <property type="evidence" value="ECO:0007669"/>
    <property type="project" value="UniProtKB-KW"/>
</dbReference>
<keyword evidence="3" id="KW-0028">Amino-acid biosynthesis</keyword>
<dbReference type="SUPFAM" id="SSF53383">
    <property type="entry name" value="PLP-dependent transferases"/>
    <property type="match status" value="1"/>
</dbReference>
<comment type="similarity">
    <text evidence="8">Belongs to the trans-sulfuration enzymes family.</text>
</comment>
<gene>
    <name evidence="9" type="ORF">SAMN02745216_04168</name>
</gene>
<dbReference type="Gene3D" id="3.40.640.10">
    <property type="entry name" value="Type I PLP-dependent aspartate aminotransferase-like (Major domain)"/>
    <property type="match status" value="1"/>
</dbReference>
<evidence type="ECO:0000313" key="9">
    <source>
        <dbReference type="EMBL" id="SHK83817.1"/>
    </source>
</evidence>
<evidence type="ECO:0000256" key="1">
    <source>
        <dbReference type="ARBA" id="ARBA00001933"/>
    </source>
</evidence>
<dbReference type="CDD" id="cd00614">
    <property type="entry name" value="CGS_like"/>
    <property type="match status" value="1"/>
</dbReference>
<organism evidence="9 10">
    <name type="scientific">Desulfatibacillum alkenivorans DSM 16219</name>
    <dbReference type="NCBI Taxonomy" id="1121393"/>
    <lineage>
        <taxon>Bacteria</taxon>
        <taxon>Pseudomonadati</taxon>
        <taxon>Thermodesulfobacteriota</taxon>
        <taxon>Desulfobacteria</taxon>
        <taxon>Desulfobacterales</taxon>
        <taxon>Desulfatibacillaceae</taxon>
        <taxon>Desulfatibacillum</taxon>
    </lineage>
</organism>
<keyword evidence="6 9" id="KW-0456">Lyase</keyword>
<keyword evidence="5" id="KW-0486">Methionine biosynthesis</keyword>
<dbReference type="Pfam" id="PF01053">
    <property type="entry name" value="Cys_Met_Meta_PP"/>
    <property type="match status" value="1"/>
</dbReference>
<accession>A0A1M6VQI1</accession>
<dbReference type="PROSITE" id="PS00868">
    <property type="entry name" value="CYS_MET_METAB_PP"/>
    <property type="match status" value="1"/>
</dbReference>
<dbReference type="InterPro" id="IPR054542">
    <property type="entry name" value="Cys_met_metab_PP"/>
</dbReference>
<dbReference type="FunFam" id="3.90.1150.10:FF:000033">
    <property type="entry name" value="Cystathionine gamma-synthase"/>
    <property type="match status" value="1"/>
</dbReference>
<dbReference type="GO" id="GO:0030170">
    <property type="term" value="F:pyridoxal phosphate binding"/>
    <property type="evidence" value="ECO:0007669"/>
    <property type="project" value="InterPro"/>
</dbReference>
<dbReference type="GO" id="GO:0047804">
    <property type="term" value="F:cysteine-S-conjugate beta-lyase activity"/>
    <property type="evidence" value="ECO:0007669"/>
    <property type="project" value="UniProtKB-EC"/>
</dbReference>
<dbReference type="InterPro" id="IPR015422">
    <property type="entry name" value="PyrdxlP-dep_Trfase_small"/>
</dbReference>
<dbReference type="InterPro" id="IPR015424">
    <property type="entry name" value="PyrdxlP-dep_Trfase"/>
</dbReference>
<keyword evidence="10" id="KW-1185">Reference proteome</keyword>
<keyword evidence="4 7" id="KW-0663">Pyridoxal phosphate</keyword>
<dbReference type="FunFam" id="3.40.640.10:FF:000046">
    <property type="entry name" value="Cystathionine gamma-lyase"/>
    <property type="match status" value="1"/>
</dbReference>
<dbReference type="STRING" id="1121393.SAMN02745216_04168"/>
<evidence type="ECO:0000256" key="3">
    <source>
        <dbReference type="ARBA" id="ARBA00022605"/>
    </source>
</evidence>
<dbReference type="AlphaFoldDB" id="A0A1M6VQI1"/>
<dbReference type="Gene3D" id="3.90.1150.10">
    <property type="entry name" value="Aspartate Aminotransferase, domain 1"/>
    <property type="match status" value="1"/>
</dbReference>
<evidence type="ECO:0000256" key="2">
    <source>
        <dbReference type="ARBA" id="ARBA00012224"/>
    </source>
</evidence>
<dbReference type="GO" id="GO:0005737">
    <property type="term" value="C:cytoplasm"/>
    <property type="evidence" value="ECO:0007669"/>
    <property type="project" value="TreeGrafter"/>
</dbReference>
<sequence>MKKETQCVQAGTLQDNQYQGLNSPLYASTAYGYMDKEEVCYPRYFTTPNQGAVVKKVCALEGAEDGLLFSSGMAAISTTILAHTRLGDHIILLDDLYGGTHSMATADFERLGLEYDFVATSPEAIMAAKKPNTTMVIIETPTNPLMNILDIQATADWARENGVTSLMDNTFGTSINQAPLALGIDIVVHSGTKYMGGHSDVCCGFALASKEKMQPILDLARHLGGSLDSFAAYLLERSLKTLAIRVERQCENAQALAEFLEAHPKIVKVNYPGLPGFPGHDIAKKQMKSFGAMMSFEVDEPIGDVDVFLRKLKVIQPAVSLGGVESSICSPKETSHKPMSAEERARVGISDFLLRLSIGIEHIDDLKEDIEQALT</sequence>
<evidence type="ECO:0000256" key="5">
    <source>
        <dbReference type="ARBA" id="ARBA00023167"/>
    </source>
</evidence>
<dbReference type="RefSeq" id="WP_073478194.1">
    <property type="nucleotide sequence ID" value="NZ_FQZU01000035.1"/>
</dbReference>
<protein>
    <recommendedName>
        <fullName evidence="2">cysteine-S-conjugate beta-lyase</fullName>
        <ecNumber evidence="2">4.4.1.13</ecNumber>
    </recommendedName>
</protein>
<dbReference type="OrthoDB" id="9805807at2"/>
<dbReference type="InterPro" id="IPR015421">
    <property type="entry name" value="PyrdxlP-dep_Trfase_major"/>
</dbReference>
<dbReference type="EC" id="4.4.1.13" evidence="2"/>
<dbReference type="PIRSF" id="PIRSF001434">
    <property type="entry name" value="CGS"/>
    <property type="match status" value="1"/>
</dbReference>
<proteinExistence type="inferred from homology"/>
<comment type="cofactor">
    <cofactor evidence="1 8">
        <name>pyridoxal 5'-phosphate</name>
        <dbReference type="ChEBI" id="CHEBI:597326"/>
    </cofactor>
</comment>
<feature type="modified residue" description="N6-(pyridoxal phosphate)lysine" evidence="7">
    <location>
        <position position="193"/>
    </location>
</feature>